<name>A0ABP7Q289_9GAMM</name>
<keyword evidence="3" id="KW-1185">Reference proteome</keyword>
<evidence type="ECO:0000259" key="1">
    <source>
        <dbReference type="PROSITE" id="PS50035"/>
    </source>
</evidence>
<dbReference type="Gene3D" id="3.30.870.10">
    <property type="entry name" value="Endonuclease Chain A"/>
    <property type="match status" value="2"/>
</dbReference>
<evidence type="ECO:0000313" key="2">
    <source>
        <dbReference type="EMBL" id="GAA3975136.1"/>
    </source>
</evidence>
<dbReference type="SUPFAM" id="SSF56024">
    <property type="entry name" value="Phospholipase D/nuclease"/>
    <property type="match status" value="2"/>
</dbReference>
<feature type="domain" description="PLD phosphodiesterase" evidence="1">
    <location>
        <begin position="345"/>
        <end position="372"/>
    </location>
</feature>
<dbReference type="CDD" id="cd09113">
    <property type="entry name" value="PLDc_ymdC_like_2"/>
    <property type="match status" value="1"/>
</dbReference>
<dbReference type="InterPro" id="IPR025202">
    <property type="entry name" value="PLD-like_dom"/>
</dbReference>
<dbReference type="EMBL" id="BAABBO010000018">
    <property type="protein sequence ID" value="GAA3975136.1"/>
    <property type="molecule type" value="Genomic_DNA"/>
</dbReference>
<protein>
    <submittedName>
        <fullName evidence="2">Phospholipase D family protein</fullName>
    </submittedName>
</protein>
<sequence length="454" mass="50339">MLPDPLAAFAARMLLIGMSEKTLVLQYYIWQEDTTGRLLLQALHTAAERGVRVRLLLDDNSTSGLDEELAALAAHPNIQVRLFNPFLIRGGAKWLNYLTDFSRLNRRMHNKSFTADNQVTIVGGRNVGDEYFGATEGVLFADLDVLGVGPVVEDVSDDFDSYWASKSAYPIEDIVSTADSGALVALTEAHFGLADEAADVSRYLKAVSESSFMDQFLNQALELEWTTVQMISDDPAKALGKVSQDDLLTSHLARVLKVPQHSVNLVSPYFVPTEAGTVAFRELEASGVEVAVLTNSLNATDIAIVHAGYAKRRKPLLRGGVRLYEMRQLAAPPEPEGLILSISRSGSSLHAKTFSIDGKRVFVGSFNFDPRSANLNTELGFLIDSSAMARRIDSAFETEVPSYAYEVRLDDDDDLYWLEQQGNDLFRHDVEPETHILERLLVHFFALLPIEWLL</sequence>
<reference evidence="3" key="1">
    <citation type="journal article" date="2019" name="Int. J. Syst. Evol. Microbiol.">
        <title>The Global Catalogue of Microorganisms (GCM) 10K type strain sequencing project: providing services to taxonomists for standard genome sequencing and annotation.</title>
        <authorList>
            <consortium name="The Broad Institute Genomics Platform"/>
            <consortium name="The Broad Institute Genome Sequencing Center for Infectious Disease"/>
            <person name="Wu L."/>
            <person name="Ma J."/>
        </authorList>
    </citation>
    <scope>NUCLEOTIDE SEQUENCE [LARGE SCALE GENOMIC DNA]</scope>
    <source>
        <strain evidence="3">JCM 17555</strain>
    </source>
</reference>
<dbReference type="PANTHER" id="PTHR21248:SF12">
    <property type="entry name" value="CARDIOLIPIN SYNTHASE C"/>
    <property type="match status" value="1"/>
</dbReference>
<dbReference type="CDD" id="cd09111">
    <property type="entry name" value="PLDc_ymdC_like_1"/>
    <property type="match status" value="1"/>
</dbReference>
<dbReference type="PROSITE" id="PS50035">
    <property type="entry name" value="PLD"/>
    <property type="match status" value="2"/>
</dbReference>
<proteinExistence type="predicted"/>
<evidence type="ECO:0000313" key="3">
    <source>
        <dbReference type="Proteomes" id="UP001501337"/>
    </source>
</evidence>
<organism evidence="2 3">
    <name type="scientific">Allohahella marinimesophila</name>
    <dbReference type="NCBI Taxonomy" id="1054972"/>
    <lineage>
        <taxon>Bacteria</taxon>
        <taxon>Pseudomonadati</taxon>
        <taxon>Pseudomonadota</taxon>
        <taxon>Gammaproteobacteria</taxon>
        <taxon>Oceanospirillales</taxon>
        <taxon>Hahellaceae</taxon>
        <taxon>Allohahella</taxon>
    </lineage>
</organism>
<dbReference type="SMART" id="SM00155">
    <property type="entry name" value="PLDc"/>
    <property type="match status" value="2"/>
</dbReference>
<dbReference type="InterPro" id="IPR001736">
    <property type="entry name" value="PLipase_D/transphosphatidylase"/>
</dbReference>
<feature type="domain" description="PLD phosphodiesterase" evidence="1">
    <location>
        <begin position="104"/>
        <end position="131"/>
    </location>
</feature>
<comment type="caution">
    <text evidence="2">The sequence shown here is derived from an EMBL/GenBank/DDBJ whole genome shotgun (WGS) entry which is preliminary data.</text>
</comment>
<gene>
    <name evidence="2" type="ORF">GCM10022278_35130</name>
</gene>
<dbReference type="Proteomes" id="UP001501337">
    <property type="component" value="Unassembled WGS sequence"/>
</dbReference>
<dbReference type="PANTHER" id="PTHR21248">
    <property type="entry name" value="CARDIOLIPIN SYNTHASE"/>
    <property type="match status" value="1"/>
</dbReference>
<dbReference type="Pfam" id="PF13091">
    <property type="entry name" value="PLDc_2"/>
    <property type="match status" value="2"/>
</dbReference>
<accession>A0ABP7Q289</accession>